<keyword evidence="3" id="KW-1185">Reference proteome</keyword>
<gene>
    <name evidence="2" type="ORF">B0T18DRAFT_354092</name>
</gene>
<evidence type="ECO:0000313" key="2">
    <source>
        <dbReference type="EMBL" id="KAK0741408.1"/>
    </source>
</evidence>
<name>A0AA40ELA8_9PEZI</name>
<evidence type="ECO:0000256" key="1">
    <source>
        <dbReference type="SAM" id="Phobius"/>
    </source>
</evidence>
<evidence type="ECO:0000313" key="3">
    <source>
        <dbReference type="Proteomes" id="UP001172155"/>
    </source>
</evidence>
<organism evidence="2 3">
    <name type="scientific">Schizothecium vesticola</name>
    <dbReference type="NCBI Taxonomy" id="314040"/>
    <lineage>
        <taxon>Eukaryota</taxon>
        <taxon>Fungi</taxon>
        <taxon>Dikarya</taxon>
        <taxon>Ascomycota</taxon>
        <taxon>Pezizomycotina</taxon>
        <taxon>Sordariomycetes</taxon>
        <taxon>Sordariomycetidae</taxon>
        <taxon>Sordariales</taxon>
        <taxon>Schizotheciaceae</taxon>
        <taxon>Schizothecium</taxon>
    </lineage>
</organism>
<keyword evidence="1" id="KW-1133">Transmembrane helix</keyword>
<reference evidence="2" key="1">
    <citation type="submission" date="2023-06" db="EMBL/GenBank/DDBJ databases">
        <title>Genome-scale phylogeny and comparative genomics of the fungal order Sordariales.</title>
        <authorList>
            <consortium name="Lawrence Berkeley National Laboratory"/>
            <person name="Hensen N."/>
            <person name="Bonometti L."/>
            <person name="Westerberg I."/>
            <person name="Brannstrom I.O."/>
            <person name="Guillou S."/>
            <person name="Cros-Aarteil S."/>
            <person name="Calhoun S."/>
            <person name="Haridas S."/>
            <person name="Kuo A."/>
            <person name="Mondo S."/>
            <person name="Pangilinan J."/>
            <person name="Riley R."/>
            <person name="LaButti K."/>
            <person name="Andreopoulos B."/>
            <person name="Lipzen A."/>
            <person name="Chen C."/>
            <person name="Yanf M."/>
            <person name="Daum C."/>
            <person name="Ng V."/>
            <person name="Clum A."/>
            <person name="Steindorff A."/>
            <person name="Ohm R."/>
            <person name="Martin F."/>
            <person name="Silar P."/>
            <person name="Natvig D."/>
            <person name="Lalanne C."/>
            <person name="Gautier V."/>
            <person name="Ament-velasquez S.L."/>
            <person name="Kruys A."/>
            <person name="Hutchinson M.I."/>
            <person name="Powell A.J."/>
            <person name="Barry K."/>
            <person name="Miller A.N."/>
            <person name="Grigoriev I.V."/>
            <person name="Debuchy R."/>
            <person name="Gladieux P."/>
            <person name="Thoren M.H."/>
            <person name="Johannesson H."/>
        </authorList>
    </citation>
    <scope>NUCLEOTIDE SEQUENCE</scope>
    <source>
        <strain evidence="2">SMH3187-1</strain>
    </source>
</reference>
<dbReference type="Gene3D" id="1.20.58.340">
    <property type="entry name" value="Magnesium transport protein CorA, transmembrane region"/>
    <property type="match status" value="1"/>
</dbReference>
<keyword evidence="1" id="KW-0812">Transmembrane</keyword>
<dbReference type="AlphaFoldDB" id="A0AA40ELA8"/>
<comment type="caution">
    <text evidence="2">The sequence shown here is derived from an EMBL/GenBank/DDBJ whole genome shotgun (WGS) entry which is preliminary data.</text>
</comment>
<accession>A0AA40ELA8</accession>
<protein>
    <recommendedName>
        <fullName evidence="4">Cora-domain-containing protein</fullName>
    </recommendedName>
</protein>
<evidence type="ECO:0008006" key="4">
    <source>
        <dbReference type="Google" id="ProtNLM"/>
    </source>
</evidence>
<dbReference type="EMBL" id="JAUKUD010000006">
    <property type="protein sequence ID" value="KAK0741408.1"/>
    <property type="molecule type" value="Genomic_DNA"/>
</dbReference>
<dbReference type="Proteomes" id="UP001172155">
    <property type="component" value="Unassembled WGS sequence"/>
</dbReference>
<proteinExistence type="predicted"/>
<keyword evidence="1" id="KW-0472">Membrane</keyword>
<feature type="transmembrane region" description="Helical" evidence="1">
    <location>
        <begin position="473"/>
        <end position="494"/>
    </location>
</feature>
<feature type="transmembrane region" description="Helical" evidence="1">
    <location>
        <begin position="442"/>
        <end position="461"/>
    </location>
</feature>
<sequence>MIPPRDGDWLSSPGEYQDLINKLSAADPRLRSRCTKNLRQKIPWPQPNARLVVLEGGPDGSSFGQPVEHDAASLNAYLKDQPAAPAPAKLRRVFILEGLHPDYIASLGGHFGMHPSMFIDHERVIVMSSFMKQGSDTFGLPSAAQASEHRTIKYHEPIGLSRNVQGCFKMCCAETGRHVAVTRVQGRFLDVGVVRRKCTIWRRENHGGGWDCIILTDPPLRTVQISEQSLASKAGYRPLPAKPVAVSPCLFQNGYTDFTPHSVQLSSPGLGPPRTSMLLDLCFYLQHHTSHLPLKPSVDPPSTFARKIIASHYLALFNFSRGLVSDVQFHMSRHGQDAFEHLSATFVDAGQWSDVQALERRMGEYCEDVEDAMLRCDIPLSDELSRVVTSADWSESAVDFQMLRIRLRDVRRRAELLNAAITGLASVSGSKQALREAQSTKALTLVGLVFIPLAYTATLFSMTEPYGPGGDMFWLYFAIAGPLILCVLGGYWMLNVVESAGLSWGWLWGLLGRSGSLLENWRRGKMGWGKRKEELLG</sequence>